<dbReference type="EMBL" id="PCWN01000007">
    <property type="protein sequence ID" value="PIR03918.1"/>
    <property type="molecule type" value="Genomic_DNA"/>
</dbReference>
<protein>
    <submittedName>
        <fullName evidence="1">Uncharacterized protein</fullName>
    </submittedName>
</protein>
<sequence length="107" mass="12207">MIGPVVVQRALGGVLRFLINGKCFGEERYWNEEGTHAWDACEVKYRFSRVRWVWEPMIPRDQVAALHAQGALLPRHTRVFEGPGEMGVVVRPSAVITWSFHVCSFLP</sequence>
<proteinExistence type="predicted"/>
<dbReference type="Proteomes" id="UP000229600">
    <property type="component" value="Unassembled WGS sequence"/>
</dbReference>
<organism evidence="1 2">
    <name type="scientific">Candidatus Magasanikbacteria bacterium CG11_big_fil_rev_8_21_14_0_20_39_34</name>
    <dbReference type="NCBI Taxonomy" id="1974653"/>
    <lineage>
        <taxon>Bacteria</taxon>
        <taxon>Candidatus Magasanikiibacteriota</taxon>
    </lineage>
</organism>
<accession>A0A2H0N4W1</accession>
<evidence type="ECO:0000313" key="1">
    <source>
        <dbReference type="EMBL" id="PIR03918.1"/>
    </source>
</evidence>
<dbReference type="AlphaFoldDB" id="A0A2H0N4W1"/>
<comment type="caution">
    <text evidence="1">The sequence shown here is derived from an EMBL/GenBank/DDBJ whole genome shotgun (WGS) entry which is preliminary data.</text>
</comment>
<evidence type="ECO:0000313" key="2">
    <source>
        <dbReference type="Proteomes" id="UP000229600"/>
    </source>
</evidence>
<name>A0A2H0N4W1_9BACT</name>
<gene>
    <name evidence="1" type="ORF">COV59_01890</name>
</gene>
<reference evidence="1 2" key="1">
    <citation type="submission" date="2017-09" db="EMBL/GenBank/DDBJ databases">
        <title>Depth-based differentiation of microbial function through sediment-hosted aquifers and enrichment of novel symbionts in the deep terrestrial subsurface.</title>
        <authorList>
            <person name="Probst A.J."/>
            <person name="Ladd B."/>
            <person name="Jarett J.K."/>
            <person name="Geller-Mcgrath D.E."/>
            <person name="Sieber C.M."/>
            <person name="Emerson J.B."/>
            <person name="Anantharaman K."/>
            <person name="Thomas B.C."/>
            <person name="Malmstrom R."/>
            <person name="Stieglmeier M."/>
            <person name="Klingl A."/>
            <person name="Woyke T."/>
            <person name="Ryan C.M."/>
            <person name="Banfield J.F."/>
        </authorList>
    </citation>
    <scope>NUCLEOTIDE SEQUENCE [LARGE SCALE GENOMIC DNA]</scope>
    <source>
        <strain evidence="1">CG11_big_fil_rev_8_21_14_0_20_39_34</strain>
    </source>
</reference>